<dbReference type="Proteomes" id="UP000316621">
    <property type="component" value="Chromosome 4"/>
</dbReference>
<proteinExistence type="predicted"/>
<keyword evidence="2" id="KW-1185">Reference proteome</keyword>
<evidence type="ECO:0000313" key="1">
    <source>
        <dbReference type="EMBL" id="RZC58786.1"/>
    </source>
</evidence>
<gene>
    <name evidence="1" type="ORF">C5167_006092</name>
</gene>
<reference evidence="1 2" key="1">
    <citation type="journal article" date="2018" name="Science">
        <title>The opium poppy genome and morphinan production.</title>
        <authorList>
            <person name="Guo L."/>
            <person name="Winzer T."/>
            <person name="Yang X."/>
            <person name="Li Y."/>
            <person name="Ning Z."/>
            <person name="He Z."/>
            <person name="Teodor R."/>
            <person name="Lu Y."/>
            <person name="Bowser T.A."/>
            <person name="Graham I.A."/>
            <person name="Ye K."/>
        </authorList>
    </citation>
    <scope>NUCLEOTIDE SEQUENCE [LARGE SCALE GENOMIC DNA]</scope>
    <source>
        <strain evidence="2">cv. HN1</strain>
        <tissue evidence="1">Leaves</tissue>
    </source>
</reference>
<dbReference type="AlphaFoldDB" id="A0A4Y7JE25"/>
<feature type="non-terminal residue" evidence="1">
    <location>
        <position position="57"/>
    </location>
</feature>
<organism evidence="1 2">
    <name type="scientific">Papaver somniferum</name>
    <name type="common">Opium poppy</name>
    <dbReference type="NCBI Taxonomy" id="3469"/>
    <lineage>
        <taxon>Eukaryota</taxon>
        <taxon>Viridiplantae</taxon>
        <taxon>Streptophyta</taxon>
        <taxon>Embryophyta</taxon>
        <taxon>Tracheophyta</taxon>
        <taxon>Spermatophyta</taxon>
        <taxon>Magnoliopsida</taxon>
        <taxon>Ranunculales</taxon>
        <taxon>Papaveraceae</taxon>
        <taxon>Papaveroideae</taxon>
        <taxon>Papaver</taxon>
    </lineage>
</organism>
<sequence length="57" mass="6802">MLSILLTEAPVSKVIMRTLFLLLHSLKERLRRKKLLLWPWPNTSRCTNTSRIRMLII</sequence>
<dbReference type="Gramene" id="RZC58786">
    <property type="protein sequence ID" value="RZC58786"/>
    <property type="gene ID" value="C5167_006092"/>
</dbReference>
<name>A0A4Y7JE25_PAPSO</name>
<dbReference type="EMBL" id="CM010718">
    <property type="protein sequence ID" value="RZC58786.1"/>
    <property type="molecule type" value="Genomic_DNA"/>
</dbReference>
<accession>A0A4Y7JE25</accession>
<protein>
    <submittedName>
        <fullName evidence="1">Uncharacterized protein</fullName>
    </submittedName>
</protein>
<evidence type="ECO:0000313" key="2">
    <source>
        <dbReference type="Proteomes" id="UP000316621"/>
    </source>
</evidence>